<evidence type="ECO:0000256" key="11">
    <source>
        <dbReference type="RuleBase" id="RU003357"/>
    </source>
</evidence>
<keyword evidence="16" id="KW-1185">Reference proteome</keyword>
<dbReference type="STRING" id="1604334.SAMN05421546_0861"/>
<dbReference type="InterPro" id="IPR011662">
    <property type="entry name" value="Secretin/TonB_short_N"/>
</dbReference>
<dbReference type="InterPro" id="IPR000531">
    <property type="entry name" value="Beta-barrel_TonB"/>
</dbReference>
<organism evidence="15 16">
    <name type="scientific">Solilutibacter tolerans</name>
    <dbReference type="NCBI Taxonomy" id="1604334"/>
    <lineage>
        <taxon>Bacteria</taxon>
        <taxon>Pseudomonadati</taxon>
        <taxon>Pseudomonadota</taxon>
        <taxon>Gammaproteobacteria</taxon>
        <taxon>Lysobacterales</taxon>
        <taxon>Lysobacteraceae</taxon>
        <taxon>Solilutibacter</taxon>
    </lineage>
</organism>
<dbReference type="InterPro" id="IPR037066">
    <property type="entry name" value="Plug_dom_sf"/>
</dbReference>
<dbReference type="PANTHER" id="PTHR47234:SF1">
    <property type="entry name" value="TONB-DEPENDENT RECEPTOR"/>
    <property type="match status" value="1"/>
</dbReference>
<evidence type="ECO:0000256" key="5">
    <source>
        <dbReference type="ARBA" id="ARBA00022692"/>
    </source>
</evidence>
<dbReference type="Pfam" id="PF07715">
    <property type="entry name" value="Plug"/>
    <property type="match status" value="1"/>
</dbReference>
<dbReference type="Gene3D" id="3.55.50.30">
    <property type="match status" value="1"/>
</dbReference>
<dbReference type="OrthoDB" id="6276154at2"/>
<evidence type="ECO:0000256" key="4">
    <source>
        <dbReference type="ARBA" id="ARBA00022496"/>
    </source>
</evidence>
<keyword evidence="5 10" id="KW-0812">Transmembrane</keyword>
<gene>
    <name evidence="15" type="ORF">SAMN05421546_0861</name>
</gene>
<feature type="domain" description="Secretin/TonB short N-terminal" evidence="14">
    <location>
        <begin position="51"/>
        <end position="102"/>
    </location>
</feature>
<keyword evidence="7 11" id="KW-0798">TonB box</keyword>
<keyword evidence="2 10" id="KW-0813">Transport</keyword>
<keyword evidence="13" id="KW-0732">Signal</keyword>
<comment type="subcellular location">
    <subcellularLocation>
        <location evidence="1 10">Cell outer membrane</location>
        <topology evidence="1 10">Multi-pass membrane protein</topology>
    </subcellularLocation>
</comment>
<evidence type="ECO:0000313" key="16">
    <source>
        <dbReference type="Proteomes" id="UP000241788"/>
    </source>
</evidence>
<dbReference type="CDD" id="cd01347">
    <property type="entry name" value="ligand_gated_channel"/>
    <property type="match status" value="1"/>
</dbReference>
<dbReference type="GO" id="GO:0009279">
    <property type="term" value="C:cell outer membrane"/>
    <property type="evidence" value="ECO:0007669"/>
    <property type="project" value="UniProtKB-SubCell"/>
</dbReference>
<feature type="region of interest" description="Disordered" evidence="12">
    <location>
        <begin position="108"/>
        <end position="144"/>
    </location>
</feature>
<dbReference type="AlphaFoldDB" id="A0A1N6R0S0"/>
<evidence type="ECO:0000256" key="6">
    <source>
        <dbReference type="ARBA" id="ARBA00023004"/>
    </source>
</evidence>
<dbReference type="RefSeq" id="WP_076585640.1">
    <property type="nucleotide sequence ID" value="NZ_FTLW01000002.1"/>
</dbReference>
<name>A0A1N6R0S0_9GAMM</name>
<dbReference type="InterPro" id="IPR012910">
    <property type="entry name" value="Plug_dom"/>
</dbReference>
<evidence type="ECO:0000259" key="14">
    <source>
        <dbReference type="SMART" id="SM00965"/>
    </source>
</evidence>
<dbReference type="Gene3D" id="2.170.130.10">
    <property type="entry name" value="TonB-dependent receptor, plug domain"/>
    <property type="match status" value="1"/>
</dbReference>
<keyword evidence="6" id="KW-0408">Iron</keyword>
<feature type="compositionally biased region" description="Polar residues" evidence="12">
    <location>
        <begin position="186"/>
        <end position="198"/>
    </location>
</feature>
<comment type="similarity">
    <text evidence="10 11">Belongs to the TonB-dependent receptor family.</text>
</comment>
<feature type="signal peptide" evidence="13">
    <location>
        <begin position="1"/>
        <end position="21"/>
    </location>
</feature>
<proteinExistence type="inferred from homology"/>
<evidence type="ECO:0000256" key="10">
    <source>
        <dbReference type="PROSITE-ProRule" id="PRU01360"/>
    </source>
</evidence>
<dbReference type="PANTHER" id="PTHR47234">
    <property type="match status" value="1"/>
</dbReference>
<keyword evidence="9 10" id="KW-0998">Cell outer membrane</keyword>
<dbReference type="PROSITE" id="PS52016">
    <property type="entry name" value="TONB_DEPENDENT_REC_3"/>
    <property type="match status" value="1"/>
</dbReference>
<keyword evidence="4" id="KW-0410">Iron transport</keyword>
<dbReference type="GO" id="GO:0006826">
    <property type="term" value="P:iron ion transport"/>
    <property type="evidence" value="ECO:0007669"/>
    <property type="project" value="UniProtKB-KW"/>
</dbReference>
<dbReference type="SUPFAM" id="SSF56935">
    <property type="entry name" value="Porins"/>
    <property type="match status" value="1"/>
</dbReference>
<feature type="region of interest" description="Disordered" evidence="12">
    <location>
        <begin position="186"/>
        <end position="206"/>
    </location>
</feature>
<dbReference type="Gene3D" id="2.40.170.20">
    <property type="entry name" value="TonB-dependent receptor, beta-barrel domain"/>
    <property type="match status" value="1"/>
</dbReference>
<keyword evidence="4" id="KW-0406">Ion transport</keyword>
<evidence type="ECO:0000256" key="13">
    <source>
        <dbReference type="SAM" id="SignalP"/>
    </source>
</evidence>
<evidence type="ECO:0000256" key="8">
    <source>
        <dbReference type="ARBA" id="ARBA00023136"/>
    </source>
</evidence>
<dbReference type="Pfam" id="PF00593">
    <property type="entry name" value="TonB_dep_Rec_b-barrel"/>
    <property type="match status" value="1"/>
</dbReference>
<keyword evidence="3 10" id="KW-1134">Transmembrane beta strand</keyword>
<dbReference type="EMBL" id="FTLW01000002">
    <property type="protein sequence ID" value="SIQ22490.1"/>
    <property type="molecule type" value="Genomic_DNA"/>
</dbReference>
<dbReference type="Proteomes" id="UP000241788">
    <property type="component" value="Unassembled WGS sequence"/>
</dbReference>
<evidence type="ECO:0000256" key="1">
    <source>
        <dbReference type="ARBA" id="ARBA00004571"/>
    </source>
</evidence>
<dbReference type="InterPro" id="IPR039426">
    <property type="entry name" value="TonB-dep_rcpt-like"/>
</dbReference>
<evidence type="ECO:0000256" key="3">
    <source>
        <dbReference type="ARBA" id="ARBA00022452"/>
    </source>
</evidence>
<evidence type="ECO:0000256" key="12">
    <source>
        <dbReference type="SAM" id="MobiDB-lite"/>
    </source>
</evidence>
<reference evidence="16" key="1">
    <citation type="submission" date="2017-01" db="EMBL/GenBank/DDBJ databases">
        <authorList>
            <person name="Varghese N."/>
            <person name="Submissions S."/>
        </authorList>
    </citation>
    <scope>NUCLEOTIDE SEQUENCE [LARGE SCALE GENOMIC DNA]</scope>
    <source>
        <strain evidence="16">UM1</strain>
    </source>
</reference>
<dbReference type="InterPro" id="IPR036942">
    <property type="entry name" value="Beta-barrel_TonB_sf"/>
</dbReference>
<evidence type="ECO:0000313" key="15">
    <source>
        <dbReference type="EMBL" id="SIQ22490.1"/>
    </source>
</evidence>
<keyword evidence="8 10" id="KW-0472">Membrane</keyword>
<feature type="chain" id="PRO_5012884762" evidence="13">
    <location>
        <begin position="22"/>
        <end position="1023"/>
    </location>
</feature>
<dbReference type="Pfam" id="PF07660">
    <property type="entry name" value="STN"/>
    <property type="match status" value="1"/>
</dbReference>
<protein>
    <submittedName>
        <fullName evidence="15">Secretin and TonB N terminus short domain-containing protein</fullName>
    </submittedName>
</protein>
<evidence type="ECO:0000256" key="2">
    <source>
        <dbReference type="ARBA" id="ARBA00022448"/>
    </source>
</evidence>
<evidence type="ECO:0000256" key="7">
    <source>
        <dbReference type="ARBA" id="ARBA00023077"/>
    </source>
</evidence>
<evidence type="ECO:0000256" key="9">
    <source>
        <dbReference type="ARBA" id="ARBA00023237"/>
    </source>
</evidence>
<dbReference type="SMART" id="SM00965">
    <property type="entry name" value="STN"/>
    <property type="match status" value="1"/>
</dbReference>
<accession>A0A1N6R0S0</accession>
<sequence>MKSSRPLRTLLLSLACSAALAAQAQSAPIRLDVPAGDLASALDAYARQSGTQLVYRSDQLKGARSPGVRGQMPAQLALDQLLKGSGFQPRHGGNGAVLIVAQASKSAVPARRQAPASGPAQTESTPAQPQQAEEPPPTTDLGTVQVTGSRIPRTQVEGPAPITVMTSEEIQASGFTSVPEVLQSLSQNSGETQSQQSAGGADFSPGAQQVDLRALGPNHTLVLVNGRRIADFPLPFGGRSNFTDVSSIPLGMIDRIEVLTGSASAIYGSDAISGVVNFILKSQADGTEVSYRYGQTERGDAQSHVLNVSSGFNRGAFSAVAGFEYSHQDPLWGFDRKQQDSSFDAPNPTRYGYPPRNFLITDWWDDYIDPGEATCDGLSSLNGGNMGYAYRRNYGYYCGSDQSVAYRTMISKRKGINAFASMTYRFDNGNEWFADLQAGRHELSLFRAPRTWALMMPDGNEEGYFYNQATDQVEYWQRVFSKEEMGGLRNGMVNTVQKTFGATTGLKGVFGEDWDYEVALSHSQYKADISWPQIVASKANDLFLGPLLGYDDDGFPIYNAPHDRMYTPLTRAEYDSIFAYTTYHPQSSSQTLSFTLTQADLFQLPGGPAGFAATAELGHQDYDLKPDPLATQYYYYSWKDSNGKGSRNRWALASELRMPVHERLNLSLAGRYDQYRFAGRTPGRFTWSAGMEWRPLDSLLVRASYGTAFRAPDLHYVFSGPGNDETSVPDYYRCAIEEPNETLDDCSYSSEGIIRSRAGNRELNPETSTSWTAGFVWSPRHNIDVSLDYFDIDMRDQVQDLRASEVMRNEYECRTGVQPINSPLCVDTLARITRSADGGIYGVHVNPINVARENTSGIDFSTNLRFDTRIGRIGLSGGYTWVRDHEIQVYPDEPIVDMFAVNSGYDIPRTKANARLWWEREAWSASVQANRLGRLPNGWSYDEVWEAGDPGPWLEATYRYNANLQYKFTDRARLSLSVVNLTDEKPPVDPTYTSYPYYDISWFDTQGRSYYLEFTYKFGGKPL</sequence>